<accession>A0AAV7QNJ4</accession>
<protein>
    <submittedName>
        <fullName evidence="2">Uncharacterized protein</fullName>
    </submittedName>
</protein>
<evidence type="ECO:0000256" key="1">
    <source>
        <dbReference type="SAM" id="MobiDB-lite"/>
    </source>
</evidence>
<evidence type="ECO:0000313" key="2">
    <source>
        <dbReference type="EMBL" id="KAJ1141279.1"/>
    </source>
</evidence>
<proteinExistence type="predicted"/>
<feature type="compositionally biased region" description="Basic and acidic residues" evidence="1">
    <location>
        <begin position="74"/>
        <end position="85"/>
    </location>
</feature>
<organism evidence="2 3">
    <name type="scientific">Pleurodeles waltl</name>
    <name type="common">Iberian ribbed newt</name>
    <dbReference type="NCBI Taxonomy" id="8319"/>
    <lineage>
        <taxon>Eukaryota</taxon>
        <taxon>Metazoa</taxon>
        <taxon>Chordata</taxon>
        <taxon>Craniata</taxon>
        <taxon>Vertebrata</taxon>
        <taxon>Euteleostomi</taxon>
        <taxon>Amphibia</taxon>
        <taxon>Batrachia</taxon>
        <taxon>Caudata</taxon>
        <taxon>Salamandroidea</taxon>
        <taxon>Salamandridae</taxon>
        <taxon>Pleurodelinae</taxon>
        <taxon>Pleurodeles</taxon>
    </lineage>
</organism>
<keyword evidence="3" id="KW-1185">Reference proteome</keyword>
<name>A0AAV7QNJ4_PLEWA</name>
<sequence length="128" mass="14666">MEHSDVRWKAGIPASLERQLHRVGEQDVRVREDHEEADQDREDGEKDDREEEDQNGVSLRKRHSNYFGGGHPSPHAEKEKGREASHVPGGTWLSQGINDVVSTVLWRKQEEIVQGTQEQNKEKTSRSC</sequence>
<gene>
    <name evidence="2" type="ORF">NDU88_007613</name>
</gene>
<evidence type="ECO:0000313" key="3">
    <source>
        <dbReference type="Proteomes" id="UP001066276"/>
    </source>
</evidence>
<comment type="caution">
    <text evidence="2">The sequence shown here is derived from an EMBL/GenBank/DDBJ whole genome shotgun (WGS) entry which is preliminary data.</text>
</comment>
<dbReference type="AlphaFoldDB" id="A0AAV7QNJ4"/>
<dbReference type="EMBL" id="JANPWB010000010">
    <property type="protein sequence ID" value="KAJ1141279.1"/>
    <property type="molecule type" value="Genomic_DNA"/>
</dbReference>
<dbReference type="Proteomes" id="UP001066276">
    <property type="component" value="Chromosome 6"/>
</dbReference>
<reference evidence="2" key="1">
    <citation type="journal article" date="2022" name="bioRxiv">
        <title>Sequencing and chromosome-scale assembly of the giantPleurodeles waltlgenome.</title>
        <authorList>
            <person name="Brown T."/>
            <person name="Elewa A."/>
            <person name="Iarovenko S."/>
            <person name="Subramanian E."/>
            <person name="Araus A.J."/>
            <person name="Petzold A."/>
            <person name="Susuki M."/>
            <person name="Suzuki K.-i.T."/>
            <person name="Hayashi T."/>
            <person name="Toyoda A."/>
            <person name="Oliveira C."/>
            <person name="Osipova E."/>
            <person name="Leigh N.D."/>
            <person name="Simon A."/>
            <person name="Yun M.H."/>
        </authorList>
    </citation>
    <scope>NUCLEOTIDE SEQUENCE</scope>
    <source>
        <strain evidence="2">20211129_DDA</strain>
        <tissue evidence="2">Liver</tissue>
    </source>
</reference>
<feature type="compositionally biased region" description="Basic and acidic residues" evidence="1">
    <location>
        <begin position="18"/>
        <end position="34"/>
    </location>
</feature>
<feature type="region of interest" description="Disordered" evidence="1">
    <location>
        <begin position="1"/>
        <end position="94"/>
    </location>
</feature>